<dbReference type="HOGENOM" id="CLU_112936_1_0_7"/>
<evidence type="ECO:0000313" key="1">
    <source>
        <dbReference type="EMBL" id="ACM21198.1"/>
    </source>
</evidence>
<dbReference type="eggNOG" id="COG4276">
    <property type="taxonomic scope" value="Bacteria"/>
</dbReference>
<protein>
    <submittedName>
        <fullName evidence="1">SRPBCC domain protein</fullName>
    </submittedName>
</protein>
<keyword evidence="2" id="KW-1185">Reference proteome</keyword>
<dbReference type="RefSeq" id="WP_012647926.1">
    <property type="nucleotide sequence ID" value="NC_011979.1"/>
</dbReference>
<evidence type="ECO:0000313" key="2">
    <source>
        <dbReference type="Proteomes" id="UP000007721"/>
    </source>
</evidence>
<name>B9M280_GEODF</name>
<dbReference type="EMBL" id="CP001390">
    <property type="protein sequence ID" value="ACM21198.1"/>
    <property type="molecule type" value="Genomic_DNA"/>
</dbReference>
<proteinExistence type="predicted"/>
<dbReference type="AlphaFoldDB" id="B9M280"/>
<sequence length="156" mass="18122">MPEHTLHYSQTLEFPRSCVFEFFAEAANLGTITPPELEFVILSKLPLEMKEGAEIAYRLKLFGVPFSWKSRIIAWSPPDFFVDEQVEGPYRLWIHKHSFRDGPNGTTIIDDDVRFRLPVAPMGEAAYPIVRKQLERIFIYRQQAVRSILLQKQGIK</sequence>
<dbReference type="STRING" id="316067.Geob_2853"/>
<dbReference type="Gene3D" id="3.30.530.20">
    <property type="match status" value="1"/>
</dbReference>
<organism evidence="1 2">
    <name type="scientific">Geotalea daltonii (strain DSM 22248 / JCM 15807 / FRC-32)</name>
    <name type="common">Geobacter daltonii</name>
    <dbReference type="NCBI Taxonomy" id="316067"/>
    <lineage>
        <taxon>Bacteria</taxon>
        <taxon>Pseudomonadati</taxon>
        <taxon>Thermodesulfobacteriota</taxon>
        <taxon>Desulfuromonadia</taxon>
        <taxon>Geobacterales</taxon>
        <taxon>Geobacteraceae</taxon>
        <taxon>Geotalea</taxon>
    </lineage>
</organism>
<dbReference type="CDD" id="cd07820">
    <property type="entry name" value="SRPBCC_3"/>
    <property type="match status" value="1"/>
</dbReference>
<dbReference type="OrthoDB" id="9801773at2"/>
<dbReference type="Proteomes" id="UP000007721">
    <property type="component" value="Chromosome"/>
</dbReference>
<reference evidence="1 2" key="1">
    <citation type="submission" date="2009-01" db="EMBL/GenBank/DDBJ databases">
        <title>Complete sequence of Geobacter sp. FRC-32.</title>
        <authorList>
            <consortium name="US DOE Joint Genome Institute"/>
            <person name="Lucas S."/>
            <person name="Copeland A."/>
            <person name="Lapidus A."/>
            <person name="Glavina del Rio T."/>
            <person name="Dalin E."/>
            <person name="Tice H."/>
            <person name="Bruce D."/>
            <person name="Goodwin L."/>
            <person name="Pitluck S."/>
            <person name="Saunders E."/>
            <person name="Brettin T."/>
            <person name="Detter J.C."/>
            <person name="Han C."/>
            <person name="Larimer F."/>
            <person name="Land M."/>
            <person name="Hauser L."/>
            <person name="Kyrpides N."/>
            <person name="Ovchinnikova G."/>
            <person name="Kostka J."/>
            <person name="Richardson P."/>
        </authorList>
    </citation>
    <scope>NUCLEOTIDE SEQUENCE [LARGE SCALE GENOMIC DNA]</scope>
    <source>
        <strain evidence="2">DSM 22248 / JCM 15807 / FRC-32</strain>
    </source>
</reference>
<accession>B9M280</accession>
<gene>
    <name evidence="1" type="ordered locus">Geob_2853</name>
</gene>
<dbReference type="SUPFAM" id="SSF55961">
    <property type="entry name" value="Bet v1-like"/>
    <property type="match status" value="1"/>
</dbReference>
<dbReference type="InterPro" id="IPR023393">
    <property type="entry name" value="START-like_dom_sf"/>
</dbReference>
<dbReference type="KEGG" id="geo:Geob_2853"/>